<sequence length="324" mass="35022">MKLDAVTFGESMAMFYANEYGGLHEVSTFSKGLAGAESNVACGLARLGFRMGWMSKVGNDQLGTFILQELKKEGVDVSRVIRSQDENPTGLLLKSKVKEGDPQVTYYRKNSAASTLTSAEYPRDYFQCAGHLHVTGIPPALSAEMKDFTYHVMNDMRNAGKTISFDPNVRPSLWPDQATMVHTINDLAGLADWFFPGIAEGELLTGEKTPEGIADYYLKKGASFVAIKLGKEGAYFKTGTSEGFLEGCRVDRVVDTVGAGDGFAVGVISGILDGLSYKDAVQRGNAIGALQVQAPGDMDGLPTREKLASFLSAQRTVHQKKGDY</sequence>
<dbReference type="InterPro" id="IPR002173">
    <property type="entry name" value="Carboh/pur_kinase_PfkB_CS"/>
</dbReference>
<evidence type="ECO:0000313" key="5">
    <source>
        <dbReference type="EMBL" id="KIU11340.1"/>
    </source>
</evidence>
<dbReference type="PROSITE" id="PS00584">
    <property type="entry name" value="PFKB_KINASES_2"/>
    <property type="match status" value="1"/>
</dbReference>
<dbReference type="InterPro" id="IPR029056">
    <property type="entry name" value="Ribokinase-like"/>
</dbReference>
<evidence type="ECO:0000313" key="7">
    <source>
        <dbReference type="EMBL" id="WEY83396.1"/>
    </source>
</evidence>
<organism evidence="5 9">
    <name type="scientific">Bacillus subtilis</name>
    <dbReference type="NCBI Taxonomy" id="1423"/>
    <lineage>
        <taxon>Bacteria</taxon>
        <taxon>Bacillati</taxon>
        <taxon>Bacillota</taxon>
        <taxon>Bacilli</taxon>
        <taxon>Bacillales</taxon>
        <taxon>Bacillaceae</taxon>
        <taxon>Bacillus</taxon>
    </lineage>
</organism>
<reference evidence="7" key="3">
    <citation type="submission" date="2023-03" db="EMBL/GenBank/DDBJ databases">
        <title>Complete genome sequences of 52 Bacillus and Priestia strains isolated from West-African fermentations and 26 reference strains from the DSMZ collection.</title>
        <authorList>
            <person name="Wiedenbein E.S."/>
            <person name="Canoy T.S."/>
            <person name="Hui Y."/>
            <person name="Parkouda C."/>
            <person name="Dawende C."/>
            <person name="Ametefe E."/>
            <person name="Jespersen L."/>
            <person name="Nielsen D.S."/>
        </authorList>
    </citation>
    <scope>NUCLEOTIDE SEQUENCE</scope>
    <source>
        <strain evidence="7">PRO56</strain>
    </source>
</reference>
<dbReference type="PATRIC" id="fig|1423.134.peg.215"/>
<comment type="similarity">
    <text evidence="1">Belongs to the carbohydrate kinase PfkB family.</text>
</comment>
<evidence type="ECO:0000256" key="2">
    <source>
        <dbReference type="ARBA" id="ARBA00022679"/>
    </source>
</evidence>
<feature type="domain" description="Carbohydrate kinase PfkB" evidence="4">
    <location>
        <begin position="4"/>
        <end position="303"/>
    </location>
</feature>
<dbReference type="EMBL" id="JXBC01000003">
    <property type="protein sequence ID" value="KIU11340.1"/>
    <property type="molecule type" value="Genomic_DNA"/>
</dbReference>
<dbReference type="STRING" id="483913.AN935_10755"/>
<dbReference type="InterPro" id="IPR052700">
    <property type="entry name" value="Carb_kinase_PfkB-like"/>
</dbReference>
<dbReference type="CDD" id="cd01166">
    <property type="entry name" value="KdgK"/>
    <property type="match status" value="1"/>
</dbReference>
<dbReference type="SUPFAM" id="SSF53613">
    <property type="entry name" value="Ribokinase-like"/>
    <property type="match status" value="1"/>
</dbReference>
<dbReference type="InterPro" id="IPR011611">
    <property type="entry name" value="PfkB_dom"/>
</dbReference>
<reference evidence="5 9" key="1">
    <citation type="submission" date="2014-12" db="EMBL/GenBank/DDBJ databases">
        <title>Comparative genome analysis of Bacillus coagulans HM-08, Clostridium butyricum HM-68, Bacillus subtilis HM-66 and Bacillus licheniformis BL-09.</title>
        <authorList>
            <person name="Zhang H."/>
        </authorList>
    </citation>
    <scope>NUCLEOTIDE SEQUENCE [LARGE SCALE GENOMIC DNA]</scope>
    <source>
        <strain evidence="5 9">HM-66</strain>
    </source>
</reference>
<dbReference type="EMBL" id="JAGFPW010000006">
    <property type="protein sequence ID" value="MBO3794477.1"/>
    <property type="molecule type" value="Genomic_DNA"/>
</dbReference>
<name>A0A0D1KQU6_BACIU</name>
<dbReference type="AlphaFoldDB" id="A0A0D1KQU6"/>
<dbReference type="Pfam" id="PF00294">
    <property type="entry name" value="PfkB"/>
    <property type="match status" value="1"/>
</dbReference>
<reference evidence="8" key="4">
    <citation type="submission" date="2023-05" db="EMBL/GenBank/DDBJ databases">
        <title>Complete genome sequence of Bacillus subtilis SRCM117797 isolated from Soybean paste.</title>
        <authorList>
            <person name="Abraha H.B."/>
            <person name="Kim K.-P."/>
            <person name="Ryu M.-S."/>
            <person name="Jeong D.-Y."/>
        </authorList>
    </citation>
    <scope>NUCLEOTIDE SEQUENCE</scope>
    <source>
        <strain evidence="8">SRCM117797</strain>
    </source>
</reference>
<dbReference type="RefSeq" id="WP_015251846.1">
    <property type="nucleotide sequence ID" value="NZ_BDCV01000002.1"/>
</dbReference>
<reference evidence="6" key="2">
    <citation type="submission" date="2021-03" db="EMBL/GenBank/DDBJ databases">
        <title>Isolation of Bacillus subtilis from fermented food sample.</title>
        <authorList>
            <person name="Lakshmanan V."/>
            <person name="Athira K."/>
            <person name="Rajagopal K."/>
        </authorList>
    </citation>
    <scope>NUCLEOTIDE SEQUENCE</scope>
    <source>
        <strain evidence="6">S1</strain>
    </source>
</reference>
<evidence type="ECO:0000313" key="9">
    <source>
        <dbReference type="Proteomes" id="UP000032247"/>
    </source>
</evidence>
<proteinExistence type="inferred from homology"/>
<keyword evidence="2 6" id="KW-0808">Transferase</keyword>
<evidence type="ECO:0000259" key="4">
    <source>
        <dbReference type="Pfam" id="PF00294"/>
    </source>
</evidence>
<gene>
    <name evidence="6" type="primary">kdgK</name>
    <name evidence="6" type="ORF">J5227_09150</name>
    <name evidence="7" type="ORF">P5633_13270</name>
    <name evidence="8" type="ORF">QL281_01435</name>
    <name evidence="5" type="ORF">SC09_Contig24orf00287</name>
</gene>
<accession>A0A0D1KQU6</accession>
<evidence type="ECO:0000313" key="8">
    <source>
        <dbReference type="EMBL" id="WHM21796.1"/>
    </source>
</evidence>
<evidence type="ECO:0000256" key="3">
    <source>
        <dbReference type="ARBA" id="ARBA00022777"/>
    </source>
</evidence>
<dbReference type="EMBL" id="CP120576">
    <property type="protein sequence ID" value="WEY83396.1"/>
    <property type="molecule type" value="Genomic_DNA"/>
</dbReference>
<dbReference type="GO" id="GO:0008673">
    <property type="term" value="F:2-dehydro-3-deoxygluconokinase activity"/>
    <property type="evidence" value="ECO:0007669"/>
    <property type="project" value="UniProtKB-EC"/>
</dbReference>
<dbReference type="Gene3D" id="3.40.1190.20">
    <property type="match status" value="1"/>
</dbReference>
<dbReference type="EMBL" id="CP125292">
    <property type="protein sequence ID" value="WHM21796.1"/>
    <property type="molecule type" value="Genomic_DNA"/>
</dbReference>
<dbReference type="Proteomes" id="UP001214898">
    <property type="component" value="Chromosome"/>
</dbReference>
<dbReference type="Proteomes" id="UP000665181">
    <property type="component" value="Unassembled WGS sequence"/>
</dbReference>
<protein>
    <submittedName>
        <fullName evidence="6">2-dehydro-3-deoxygluconokinase</fullName>
        <ecNumber evidence="6">2.7.1.45</ecNumber>
    </submittedName>
    <submittedName>
        <fullName evidence="5">2-keto-3-deoxygluconate kinase</fullName>
    </submittedName>
</protein>
<dbReference type="PANTHER" id="PTHR43320">
    <property type="entry name" value="SUGAR KINASE"/>
    <property type="match status" value="1"/>
</dbReference>
<evidence type="ECO:0000256" key="1">
    <source>
        <dbReference type="ARBA" id="ARBA00010688"/>
    </source>
</evidence>
<dbReference type="PANTHER" id="PTHR43320:SF2">
    <property type="entry name" value="2-DEHYDRO-3-DEOXYGLUCONOKINASE_2-DEHYDRO-3-DEOXYGALACTONOKINASE"/>
    <property type="match status" value="1"/>
</dbReference>
<dbReference type="EC" id="2.7.1.45" evidence="6"/>
<evidence type="ECO:0000313" key="6">
    <source>
        <dbReference type="EMBL" id="MBO3794477.1"/>
    </source>
</evidence>
<keyword evidence="3 5" id="KW-0418">Kinase</keyword>
<dbReference type="Proteomes" id="UP000032247">
    <property type="component" value="Unassembled WGS sequence"/>
</dbReference>
<dbReference type="Proteomes" id="UP001229422">
    <property type="component" value="Chromosome"/>
</dbReference>